<evidence type="ECO:0000313" key="3">
    <source>
        <dbReference type="Proteomes" id="UP000036403"/>
    </source>
</evidence>
<comment type="caution">
    <text evidence="2">The sequence shown here is derived from an EMBL/GenBank/DDBJ whole genome shotgun (WGS) entry which is preliminary data.</text>
</comment>
<dbReference type="InterPro" id="IPR023214">
    <property type="entry name" value="HAD_sf"/>
</dbReference>
<dbReference type="SUPFAM" id="SSF56784">
    <property type="entry name" value="HAD-like"/>
    <property type="match status" value="1"/>
</dbReference>
<reference evidence="2 3" key="1">
    <citation type="submission" date="2015-04" db="EMBL/GenBank/DDBJ databases">
        <title>Lasius niger genome sequencing.</title>
        <authorList>
            <person name="Konorov E.A."/>
            <person name="Nikitin M.A."/>
            <person name="Kirill M.V."/>
            <person name="Chang P."/>
        </authorList>
    </citation>
    <scope>NUCLEOTIDE SEQUENCE [LARGE SCALE GENOMIC DNA]</scope>
    <source>
        <tissue evidence="2">Whole</tissue>
    </source>
</reference>
<evidence type="ECO:0000259" key="1">
    <source>
        <dbReference type="Pfam" id="PF03031"/>
    </source>
</evidence>
<dbReference type="Gene3D" id="3.40.50.1000">
    <property type="entry name" value="HAD superfamily/HAD-like"/>
    <property type="match status" value="1"/>
</dbReference>
<sequence>MSIVCVLDMDETLGFSDEKTFYRRPKIEFLINFLRLQRIDIILWSLGKDEYVKQMMNGFLPEITKYAYKVFARNESERSLRQFEIKKASEHIRSLYDRTILLIGVDDRAGEVMDEGYDLRIQVGVYDAVKPDDSELVDVVEKIMRFCLDHQTREESE</sequence>
<dbReference type="Proteomes" id="UP000036403">
    <property type="component" value="Unassembled WGS sequence"/>
</dbReference>
<dbReference type="InterPro" id="IPR036412">
    <property type="entry name" value="HAD-like_sf"/>
</dbReference>
<dbReference type="PaxDb" id="67767-A0A0J7JYX9"/>
<feature type="domain" description="FCP1 homology" evidence="1">
    <location>
        <begin position="4"/>
        <end position="141"/>
    </location>
</feature>
<organism evidence="2 3">
    <name type="scientific">Lasius niger</name>
    <name type="common">Black garden ant</name>
    <dbReference type="NCBI Taxonomy" id="67767"/>
    <lineage>
        <taxon>Eukaryota</taxon>
        <taxon>Metazoa</taxon>
        <taxon>Ecdysozoa</taxon>
        <taxon>Arthropoda</taxon>
        <taxon>Hexapoda</taxon>
        <taxon>Insecta</taxon>
        <taxon>Pterygota</taxon>
        <taxon>Neoptera</taxon>
        <taxon>Endopterygota</taxon>
        <taxon>Hymenoptera</taxon>
        <taxon>Apocrita</taxon>
        <taxon>Aculeata</taxon>
        <taxon>Formicoidea</taxon>
        <taxon>Formicidae</taxon>
        <taxon>Formicinae</taxon>
        <taxon>Lasius</taxon>
        <taxon>Lasius</taxon>
    </lineage>
</organism>
<dbReference type="InterPro" id="IPR004274">
    <property type="entry name" value="FCP1_dom"/>
</dbReference>
<evidence type="ECO:0000313" key="2">
    <source>
        <dbReference type="EMBL" id="KMQ83066.1"/>
    </source>
</evidence>
<gene>
    <name evidence="2" type="ORF">RF55_21034</name>
</gene>
<dbReference type="EMBL" id="LBMM01021502">
    <property type="protein sequence ID" value="KMQ83066.1"/>
    <property type="molecule type" value="Genomic_DNA"/>
</dbReference>
<accession>A0A0J7JYX9</accession>
<dbReference type="Pfam" id="PF03031">
    <property type="entry name" value="NIF"/>
    <property type="match status" value="1"/>
</dbReference>
<name>A0A0J7JYX9_LASNI</name>
<dbReference type="OrthoDB" id="6408731at2759"/>
<keyword evidence="3" id="KW-1185">Reference proteome</keyword>
<proteinExistence type="predicted"/>
<protein>
    <submittedName>
        <fullName evidence="2">Nuclear lim interactor-interacting</fullName>
    </submittedName>
</protein>
<dbReference type="AlphaFoldDB" id="A0A0J7JYX9"/>